<dbReference type="Gene3D" id="3.20.20.380">
    <property type="entry name" value="Copper homeostasis (CutC) domain"/>
    <property type="match status" value="1"/>
</dbReference>
<dbReference type="STRING" id="1262450.S3C7Y5"/>
<accession>S3C7Y5</accession>
<keyword evidence="4" id="KW-1185">Reference proteome</keyword>
<dbReference type="HOGENOM" id="CLU_050555_0_0_1"/>
<dbReference type="OrthoDB" id="7392499at2759"/>
<proteinExistence type="inferred from homology"/>
<evidence type="ECO:0000313" key="4">
    <source>
        <dbReference type="Proteomes" id="UP000016923"/>
    </source>
</evidence>
<evidence type="ECO:0000313" key="3">
    <source>
        <dbReference type="EMBL" id="EPE09629.1"/>
    </source>
</evidence>
<dbReference type="InterPro" id="IPR005627">
    <property type="entry name" value="CutC-like"/>
</dbReference>
<dbReference type="PANTHER" id="PTHR12598:SF0">
    <property type="entry name" value="COPPER HOMEOSTASIS PROTEIN CUTC HOMOLOG"/>
    <property type="match status" value="1"/>
</dbReference>
<reference evidence="3 4" key="1">
    <citation type="journal article" date="2013" name="BMC Genomics">
        <title>The genome and transcriptome of the pine saprophyte Ophiostoma piceae, and a comparison with the bark beetle-associated pine pathogen Grosmannia clavigera.</title>
        <authorList>
            <person name="Haridas S."/>
            <person name="Wang Y."/>
            <person name="Lim L."/>
            <person name="Massoumi Alamouti S."/>
            <person name="Jackman S."/>
            <person name="Docking R."/>
            <person name="Robertson G."/>
            <person name="Birol I."/>
            <person name="Bohlmann J."/>
            <person name="Breuil C."/>
        </authorList>
    </citation>
    <scope>NUCLEOTIDE SEQUENCE [LARGE SCALE GENOMIC DNA]</scope>
    <source>
        <strain evidence="3 4">UAMH 11346</strain>
    </source>
</reference>
<dbReference type="GO" id="GO:0005507">
    <property type="term" value="F:copper ion binding"/>
    <property type="evidence" value="ECO:0007669"/>
    <property type="project" value="TreeGrafter"/>
</dbReference>
<evidence type="ECO:0000256" key="1">
    <source>
        <dbReference type="ARBA" id="ARBA00007768"/>
    </source>
</evidence>
<dbReference type="PANTHER" id="PTHR12598">
    <property type="entry name" value="COPPER HOMEOSTASIS PROTEIN CUTC"/>
    <property type="match status" value="1"/>
</dbReference>
<dbReference type="InterPro" id="IPR036822">
    <property type="entry name" value="CutC-like_dom_sf"/>
</dbReference>
<dbReference type="Pfam" id="PF03932">
    <property type="entry name" value="CutC"/>
    <property type="match status" value="1"/>
</dbReference>
<gene>
    <name evidence="3" type="ORF">F503_07405</name>
</gene>
<organism evidence="3 4">
    <name type="scientific">Ophiostoma piceae (strain UAMH 11346)</name>
    <name type="common">Sap stain fungus</name>
    <dbReference type="NCBI Taxonomy" id="1262450"/>
    <lineage>
        <taxon>Eukaryota</taxon>
        <taxon>Fungi</taxon>
        <taxon>Dikarya</taxon>
        <taxon>Ascomycota</taxon>
        <taxon>Pezizomycotina</taxon>
        <taxon>Sordariomycetes</taxon>
        <taxon>Sordariomycetidae</taxon>
        <taxon>Ophiostomatales</taxon>
        <taxon>Ophiostomataceae</taxon>
        <taxon>Ophiostoma</taxon>
    </lineage>
</organism>
<sequence length="308" mass="31926">MSRPEEQQATPKIGTSAPRLIAARLSSFWHHIPPPRPRSMSVFEIPVFSAAAAKAAVDNGATRLEINRAGSYVDGGLTPTLAEVKEVIDALGKSSVPLRVMVRPRGPPADSADFVYSDAEFQQMQADLQAFVASGLLSPERGDGFVFGILEKAETLQIDRQRNRQLVQAAGGYACVLHRAFDLVVDPAAPGETLGVAREIGFAGVLTAGGPSAQGAVGHVSTLQNLASAALSVPSSKGAIEIIVGGSVRSKNLQALADGILGTSAPLQRVAFHSSCLADSAAAVRDGAAGEAVDGTEVGRIQEIITSL</sequence>
<comment type="similarity">
    <text evidence="1">Belongs to the CutC family.</text>
</comment>
<dbReference type="SUPFAM" id="SSF110395">
    <property type="entry name" value="CutC-like"/>
    <property type="match status" value="1"/>
</dbReference>
<dbReference type="VEuPathDB" id="FungiDB:F503_07405"/>
<dbReference type="EMBL" id="KE148147">
    <property type="protein sequence ID" value="EPE09629.1"/>
    <property type="molecule type" value="Genomic_DNA"/>
</dbReference>
<protein>
    <recommendedName>
        <fullName evidence="2">Copper homeostasis protein cutC homolog</fullName>
    </recommendedName>
</protein>
<dbReference type="Proteomes" id="UP000016923">
    <property type="component" value="Unassembled WGS sequence"/>
</dbReference>
<dbReference type="eggNOG" id="KOG4013">
    <property type="taxonomic scope" value="Eukaryota"/>
</dbReference>
<dbReference type="AlphaFoldDB" id="S3C7Y5"/>
<name>S3C7Y5_OPHP1</name>
<evidence type="ECO:0000256" key="2">
    <source>
        <dbReference type="ARBA" id="ARBA00019014"/>
    </source>
</evidence>